<sequence>MKLSRFFLLATLFGAGCDVATAPPPPEPAPAPKPKPAEPAVSEESKRIAAYYASVQARLLAQGKLRQDFNPPDAPFNADTLVRNFEKVALYDEYTNQEGVFIEEQTSSYLRRWQKPVRVGLHFGKSVTSAQRREDRKFVSAYAARLAGLTGLNIRLTSLKNANFVMLFLNRDEQKVEPAMLAPDVPQLLPSIVREIETSPRNIFCVAYALSNADNPTDYSGAVILVKAEHSDVMRKSCIEEEMTQALGLANDDPTVRPSIFNDDEEFALLTRHDEILLKMLYDPRLRVGMTPERARPLLHSVAEDALKQSHI</sequence>
<evidence type="ECO:0000256" key="1">
    <source>
        <dbReference type="SAM" id="MobiDB-lite"/>
    </source>
</evidence>
<dbReference type="AlphaFoldDB" id="A0A916QUT0"/>
<dbReference type="InterPro" id="IPR021323">
    <property type="entry name" value="DUF2927"/>
</dbReference>
<feature type="compositionally biased region" description="Pro residues" evidence="1">
    <location>
        <begin position="22"/>
        <end position="34"/>
    </location>
</feature>
<evidence type="ECO:0000256" key="2">
    <source>
        <dbReference type="SAM" id="SignalP"/>
    </source>
</evidence>
<feature type="region of interest" description="Disordered" evidence="1">
    <location>
        <begin position="21"/>
        <end position="40"/>
    </location>
</feature>
<dbReference type="Proteomes" id="UP000628017">
    <property type="component" value="Unassembled WGS sequence"/>
</dbReference>
<evidence type="ECO:0000313" key="3">
    <source>
        <dbReference type="EMBL" id="GGA13384.1"/>
    </source>
</evidence>
<reference evidence="3" key="1">
    <citation type="journal article" date="2014" name="Int. J. Syst. Evol. Microbiol.">
        <title>Complete genome sequence of Corynebacterium casei LMG S-19264T (=DSM 44701T), isolated from a smear-ripened cheese.</title>
        <authorList>
            <consortium name="US DOE Joint Genome Institute (JGI-PGF)"/>
            <person name="Walter F."/>
            <person name="Albersmeier A."/>
            <person name="Kalinowski J."/>
            <person name="Ruckert C."/>
        </authorList>
    </citation>
    <scope>NUCLEOTIDE SEQUENCE</scope>
    <source>
        <strain evidence="3">CGMCC 1.15880</strain>
    </source>
</reference>
<reference evidence="3" key="2">
    <citation type="submission" date="2020-09" db="EMBL/GenBank/DDBJ databases">
        <authorList>
            <person name="Sun Q."/>
            <person name="Zhou Y."/>
        </authorList>
    </citation>
    <scope>NUCLEOTIDE SEQUENCE</scope>
    <source>
        <strain evidence="3">CGMCC 1.15880</strain>
    </source>
</reference>
<comment type="caution">
    <text evidence="3">The sequence shown here is derived from an EMBL/GenBank/DDBJ whole genome shotgun (WGS) entry which is preliminary data.</text>
</comment>
<accession>A0A916QUT0</accession>
<feature type="signal peptide" evidence="2">
    <location>
        <begin position="1"/>
        <end position="22"/>
    </location>
</feature>
<dbReference type="EMBL" id="BMKA01000002">
    <property type="protein sequence ID" value="GGA13384.1"/>
    <property type="molecule type" value="Genomic_DNA"/>
</dbReference>
<dbReference type="PROSITE" id="PS51257">
    <property type="entry name" value="PROKAR_LIPOPROTEIN"/>
    <property type="match status" value="1"/>
</dbReference>
<keyword evidence="4" id="KW-1185">Reference proteome</keyword>
<feature type="chain" id="PRO_5037433048" description="DUF2927 domain-containing protein" evidence="2">
    <location>
        <begin position="23"/>
        <end position="312"/>
    </location>
</feature>
<dbReference type="Pfam" id="PF11150">
    <property type="entry name" value="DUF2927"/>
    <property type="match status" value="1"/>
</dbReference>
<protein>
    <recommendedName>
        <fullName evidence="5">DUF2927 domain-containing protein</fullName>
    </recommendedName>
</protein>
<name>A0A916QUT0_9RHOB</name>
<dbReference type="RefSeq" id="WP_188671979.1">
    <property type="nucleotide sequence ID" value="NZ_BMKA01000002.1"/>
</dbReference>
<keyword evidence="2" id="KW-0732">Signal</keyword>
<organism evidence="3 4">
    <name type="scientific">Neptunicoccus cionae</name>
    <dbReference type="NCBI Taxonomy" id="2035344"/>
    <lineage>
        <taxon>Bacteria</taxon>
        <taxon>Pseudomonadati</taxon>
        <taxon>Pseudomonadota</taxon>
        <taxon>Alphaproteobacteria</taxon>
        <taxon>Rhodobacterales</taxon>
        <taxon>Paracoccaceae</taxon>
        <taxon>Neptunicoccus</taxon>
    </lineage>
</organism>
<gene>
    <name evidence="3" type="ORF">GCM10011498_11680</name>
</gene>
<evidence type="ECO:0008006" key="5">
    <source>
        <dbReference type="Google" id="ProtNLM"/>
    </source>
</evidence>
<proteinExistence type="predicted"/>
<evidence type="ECO:0000313" key="4">
    <source>
        <dbReference type="Proteomes" id="UP000628017"/>
    </source>
</evidence>